<dbReference type="GO" id="GO:0016846">
    <property type="term" value="F:carbon-sulfur lyase activity"/>
    <property type="evidence" value="ECO:0007669"/>
    <property type="project" value="InterPro"/>
</dbReference>
<dbReference type="Pfam" id="PF04828">
    <property type="entry name" value="GFA"/>
    <property type="match status" value="1"/>
</dbReference>
<dbReference type="InterPro" id="IPR006913">
    <property type="entry name" value="CENP-V/GFA"/>
</dbReference>
<proteinExistence type="inferred from homology"/>
<evidence type="ECO:0000259" key="4">
    <source>
        <dbReference type="PROSITE" id="PS51891"/>
    </source>
</evidence>
<dbReference type="EMBL" id="CP032419">
    <property type="protein sequence ID" value="AYC33275.1"/>
    <property type="molecule type" value="Genomic_DNA"/>
</dbReference>
<sequence length="116" mass="12872">MRYQGGCHCGKISFSVTGDIDKLLDCNCSLCSKRGGLLWFVGRDKFELKSPKADELPTYRFNTRKIAHHFCDVCGCSPFSEASAPDGTPMTAINVRCLEGVDLGAYEITRYDGRNH</sequence>
<keyword evidence="2" id="KW-0479">Metal-binding</keyword>
<evidence type="ECO:0000313" key="6">
    <source>
        <dbReference type="Proteomes" id="UP000265560"/>
    </source>
</evidence>
<feature type="domain" description="CENP-V/GFA" evidence="4">
    <location>
        <begin position="3"/>
        <end position="112"/>
    </location>
</feature>
<keyword evidence="3" id="KW-0862">Zinc</keyword>
<dbReference type="PANTHER" id="PTHR28620">
    <property type="entry name" value="CENTROMERE PROTEIN V"/>
    <property type="match status" value="1"/>
</dbReference>
<dbReference type="InterPro" id="IPR052355">
    <property type="entry name" value="CENP-V-like"/>
</dbReference>
<evidence type="ECO:0000256" key="3">
    <source>
        <dbReference type="ARBA" id="ARBA00022833"/>
    </source>
</evidence>
<evidence type="ECO:0000256" key="2">
    <source>
        <dbReference type="ARBA" id="ARBA00022723"/>
    </source>
</evidence>
<dbReference type="InterPro" id="IPR011057">
    <property type="entry name" value="Mss4-like_sf"/>
</dbReference>
<accession>A0A385Z203</accession>
<dbReference type="KEGG" id="pcav:D3880_13355"/>
<comment type="similarity">
    <text evidence="1">Belongs to the Gfa family.</text>
</comment>
<evidence type="ECO:0000313" key="5">
    <source>
        <dbReference type="EMBL" id="AYC33275.1"/>
    </source>
</evidence>
<reference evidence="6" key="1">
    <citation type="submission" date="2018-09" db="EMBL/GenBank/DDBJ databases">
        <authorList>
            <person name="Zhu H."/>
        </authorList>
    </citation>
    <scope>NUCLEOTIDE SEQUENCE [LARGE SCALE GENOMIC DNA]</scope>
    <source>
        <strain evidence="6">K2W31S-8</strain>
    </source>
</reference>
<dbReference type="AlphaFoldDB" id="A0A385Z203"/>
<dbReference type="PANTHER" id="PTHR28620:SF1">
    <property type="entry name" value="CENP-V_GFA DOMAIN-CONTAINING PROTEIN"/>
    <property type="match status" value="1"/>
</dbReference>
<dbReference type="PROSITE" id="PS51891">
    <property type="entry name" value="CENP_V_GFA"/>
    <property type="match status" value="1"/>
</dbReference>
<gene>
    <name evidence="5" type="ORF">D3880_13355</name>
</gene>
<evidence type="ECO:0000256" key="1">
    <source>
        <dbReference type="ARBA" id="ARBA00005495"/>
    </source>
</evidence>
<name>A0A385Z203_9PSED</name>
<keyword evidence="6" id="KW-1185">Reference proteome</keyword>
<protein>
    <submittedName>
        <fullName evidence="5">GFA family protein</fullName>
    </submittedName>
</protein>
<dbReference type="SUPFAM" id="SSF51316">
    <property type="entry name" value="Mss4-like"/>
    <property type="match status" value="1"/>
</dbReference>
<dbReference type="GO" id="GO:0046872">
    <property type="term" value="F:metal ion binding"/>
    <property type="evidence" value="ECO:0007669"/>
    <property type="project" value="UniProtKB-KW"/>
</dbReference>
<dbReference type="OrthoDB" id="9805575at2"/>
<dbReference type="Proteomes" id="UP000265560">
    <property type="component" value="Chromosome"/>
</dbReference>
<dbReference type="RefSeq" id="WP_119893933.1">
    <property type="nucleotide sequence ID" value="NZ_CP032419.1"/>
</dbReference>
<organism evidence="5 6">
    <name type="scientific">Pseudomonas cavernae</name>
    <dbReference type="NCBI Taxonomy" id="2320867"/>
    <lineage>
        <taxon>Bacteria</taxon>
        <taxon>Pseudomonadati</taxon>
        <taxon>Pseudomonadota</taxon>
        <taxon>Gammaproteobacteria</taxon>
        <taxon>Pseudomonadales</taxon>
        <taxon>Pseudomonadaceae</taxon>
        <taxon>Pseudomonas</taxon>
    </lineage>
</organism>
<dbReference type="Gene3D" id="2.170.150.70">
    <property type="match status" value="1"/>
</dbReference>